<dbReference type="AlphaFoldDB" id="A0A6B0RTZ1"/>
<name>A0A6B0RTZ1_9CETA</name>
<dbReference type="Proteomes" id="UP000322234">
    <property type="component" value="Unassembled WGS sequence"/>
</dbReference>
<reference evidence="1" key="1">
    <citation type="submission" date="2019-10" db="EMBL/GenBank/DDBJ databases">
        <title>The sequence and de novo assembly of the wild yak genome.</title>
        <authorList>
            <person name="Liu Y."/>
        </authorList>
    </citation>
    <scope>NUCLEOTIDE SEQUENCE [LARGE SCALE GENOMIC DNA]</scope>
    <source>
        <strain evidence="1">WY2019</strain>
    </source>
</reference>
<accession>A0A6B0RTZ1</accession>
<gene>
    <name evidence="1" type="ORF">E5288_WYG008070</name>
</gene>
<evidence type="ECO:0000313" key="2">
    <source>
        <dbReference type="Proteomes" id="UP000322234"/>
    </source>
</evidence>
<organism evidence="1 2">
    <name type="scientific">Bos mutus</name>
    <name type="common">wild yak</name>
    <dbReference type="NCBI Taxonomy" id="72004"/>
    <lineage>
        <taxon>Eukaryota</taxon>
        <taxon>Metazoa</taxon>
        <taxon>Chordata</taxon>
        <taxon>Craniata</taxon>
        <taxon>Vertebrata</taxon>
        <taxon>Euteleostomi</taxon>
        <taxon>Mammalia</taxon>
        <taxon>Eutheria</taxon>
        <taxon>Laurasiatheria</taxon>
        <taxon>Artiodactyla</taxon>
        <taxon>Ruminantia</taxon>
        <taxon>Pecora</taxon>
        <taxon>Bovidae</taxon>
        <taxon>Bovinae</taxon>
        <taxon>Bos</taxon>
    </lineage>
</organism>
<dbReference type="EMBL" id="VBQZ03000092">
    <property type="protein sequence ID" value="MXQ93345.1"/>
    <property type="molecule type" value="Genomic_DNA"/>
</dbReference>
<proteinExistence type="predicted"/>
<comment type="caution">
    <text evidence="1">The sequence shown here is derived from an EMBL/GenBank/DDBJ whole genome shotgun (WGS) entry which is preliminary data.</text>
</comment>
<sequence length="120" mass="14047">MVLFVRRLWFSKRMASRNSTSSELVKQFMNRGHVVELTSESELRKGKRWKRTEAASASEKPTIHYRLPSEQRHVQHDCQIRNTLNSNGTLSTESYMIAHAKEKKPTKVIRTILESHFTFT</sequence>
<keyword evidence="2" id="KW-1185">Reference proteome</keyword>
<protein>
    <submittedName>
        <fullName evidence="1">Uncharacterized protein</fullName>
    </submittedName>
</protein>
<evidence type="ECO:0000313" key="1">
    <source>
        <dbReference type="EMBL" id="MXQ93345.1"/>
    </source>
</evidence>